<feature type="region of interest" description="Disordered" evidence="1">
    <location>
        <begin position="1"/>
        <end position="20"/>
    </location>
</feature>
<comment type="caution">
    <text evidence="2">The sequence shown here is derived from an EMBL/GenBank/DDBJ whole genome shotgun (WGS) entry which is preliminary data.</text>
</comment>
<sequence length="67" mass="7340">MLSKPPPNDPVPMTDRPQAVETLPETAPPVLLTSHDVLRGQKSVAITHNGALYRLQTTRQGKLILTK</sequence>
<evidence type="ECO:0000313" key="2">
    <source>
        <dbReference type="EMBL" id="NWF48836.1"/>
    </source>
</evidence>
<accession>A0A7Y8H2B5</accession>
<name>A0A7Y8H2B5_9BURK</name>
<keyword evidence="3" id="KW-1185">Reference proteome</keyword>
<dbReference type="Proteomes" id="UP000545507">
    <property type="component" value="Unassembled WGS sequence"/>
</dbReference>
<reference evidence="2 3" key="1">
    <citation type="submission" date="2019-09" db="EMBL/GenBank/DDBJ databases">
        <title>Hydrogenophaga aromatica sp. nov., isolated from a para-xylene-degrading enrichment culture.</title>
        <authorList>
            <person name="Tancsics A."/>
            <person name="Banerjee S."/>
        </authorList>
    </citation>
    <scope>NUCLEOTIDE SEQUENCE [LARGE SCALE GENOMIC DNA]</scope>
    <source>
        <strain evidence="2 3">D2P1</strain>
    </source>
</reference>
<dbReference type="AlphaFoldDB" id="A0A7Y8H2B5"/>
<organism evidence="2 3">
    <name type="scientific">Hydrogenophaga aromaticivorans</name>
    <dbReference type="NCBI Taxonomy" id="2610898"/>
    <lineage>
        <taxon>Bacteria</taxon>
        <taxon>Pseudomonadati</taxon>
        <taxon>Pseudomonadota</taxon>
        <taxon>Betaproteobacteria</taxon>
        <taxon>Burkholderiales</taxon>
        <taxon>Comamonadaceae</taxon>
        <taxon>Hydrogenophaga</taxon>
    </lineage>
</organism>
<feature type="compositionally biased region" description="Pro residues" evidence="1">
    <location>
        <begin position="1"/>
        <end position="10"/>
    </location>
</feature>
<dbReference type="Pfam" id="PF10636">
    <property type="entry name" value="hemP"/>
    <property type="match status" value="1"/>
</dbReference>
<dbReference type="RefSeq" id="WP_177139725.1">
    <property type="nucleotide sequence ID" value="NZ_VYGV01000028.1"/>
</dbReference>
<evidence type="ECO:0000256" key="1">
    <source>
        <dbReference type="SAM" id="MobiDB-lite"/>
    </source>
</evidence>
<protein>
    <submittedName>
        <fullName evidence="2">Hemin uptake protein HemP</fullName>
    </submittedName>
</protein>
<proteinExistence type="predicted"/>
<dbReference type="InterPro" id="IPR019600">
    <property type="entry name" value="Hemin_uptake_protein_HemP"/>
</dbReference>
<evidence type="ECO:0000313" key="3">
    <source>
        <dbReference type="Proteomes" id="UP000545507"/>
    </source>
</evidence>
<dbReference type="Gene3D" id="2.10.70.10">
    <property type="entry name" value="Complement Module, domain 1"/>
    <property type="match status" value="1"/>
</dbReference>
<gene>
    <name evidence="2" type="ORF">F3K02_26805</name>
</gene>
<dbReference type="EMBL" id="VYGV01000028">
    <property type="protein sequence ID" value="NWF48836.1"/>
    <property type="molecule type" value="Genomic_DNA"/>
</dbReference>